<evidence type="ECO:0000313" key="3">
    <source>
        <dbReference type="WBParaSite" id="HPBE_0000022801-mRNA-1"/>
    </source>
</evidence>
<reference evidence="1 2" key="1">
    <citation type="submission" date="2018-11" db="EMBL/GenBank/DDBJ databases">
        <authorList>
            <consortium name="Pathogen Informatics"/>
        </authorList>
    </citation>
    <scope>NUCLEOTIDE SEQUENCE [LARGE SCALE GENOMIC DNA]</scope>
</reference>
<dbReference type="EMBL" id="UZAH01000148">
    <property type="protein sequence ID" value="VDO18611.1"/>
    <property type="molecule type" value="Genomic_DNA"/>
</dbReference>
<name>A0A183F292_HELPZ</name>
<organism evidence="2 3">
    <name type="scientific">Heligmosomoides polygyrus</name>
    <name type="common">Parasitic roundworm</name>
    <dbReference type="NCBI Taxonomy" id="6339"/>
    <lineage>
        <taxon>Eukaryota</taxon>
        <taxon>Metazoa</taxon>
        <taxon>Ecdysozoa</taxon>
        <taxon>Nematoda</taxon>
        <taxon>Chromadorea</taxon>
        <taxon>Rhabditida</taxon>
        <taxon>Rhabditina</taxon>
        <taxon>Rhabditomorpha</taxon>
        <taxon>Strongyloidea</taxon>
        <taxon>Heligmosomidae</taxon>
        <taxon>Heligmosomoides</taxon>
    </lineage>
</organism>
<gene>
    <name evidence="1" type="ORF">HPBE_LOCUS229</name>
</gene>
<dbReference type="AlphaFoldDB" id="A0A183F292"/>
<proteinExistence type="predicted"/>
<dbReference type="Proteomes" id="UP000050761">
    <property type="component" value="Unassembled WGS sequence"/>
</dbReference>
<dbReference type="WBParaSite" id="HPBE_0000022801-mRNA-1">
    <property type="protein sequence ID" value="HPBE_0000022801-mRNA-1"/>
    <property type="gene ID" value="HPBE_0000022801"/>
</dbReference>
<reference evidence="3" key="2">
    <citation type="submission" date="2019-09" db="UniProtKB">
        <authorList>
            <consortium name="WormBaseParasite"/>
        </authorList>
    </citation>
    <scope>IDENTIFICATION</scope>
</reference>
<accession>A0A3P7TCL5</accession>
<evidence type="ECO:0000313" key="1">
    <source>
        <dbReference type="EMBL" id="VDO18611.1"/>
    </source>
</evidence>
<keyword evidence="2" id="KW-1185">Reference proteome</keyword>
<evidence type="ECO:0000313" key="2">
    <source>
        <dbReference type="Proteomes" id="UP000050761"/>
    </source>
</evidence>
<protein>
    <submittedName>
        <fullName evidence="1 3">Uncharacterized protein</fullName>
    </submittedName>
</protein>
<accession>A0A183F292</accession>
<sequence length="104" mass="11287">MATNCTENSFRSRFSGASLPLNDAPAVHLSATRPPSIIGDLQQFAVTQHSRLTATFPKASITLVHLLTTSAVICVNGFPDTQVFPFYSLYFRPSSGDQDRLVVA</sequence>